<proteinExistence type="predicted"/>
<keyword evidence="1" id="KW-0732">Signal</keyword>
<keyword evidence="3" id="KW-1185">Reference proteome</keyword>
<feature type="signal peptide" evidence="1">
    <location>
        <begin position="1"/>
        <end position="20"/>
    </location>
</feature>
<protein>
    <submittedName>
        <fullName evidence="2">Type IX secretion system PorP/SprF family membrane protein</fullName>
    </submittedName>
</protein>
<comment type="caution">
    <text evidence="2">The sequence shown here is derived from an EMBL/GenBank/DDBJ whole genome shotgun (WGS) entry which is preliminary data.</text>
</comment>
<dbReference type="AlphaFoldDB" id="A0A315Z756"/>
<dbReference type="EMBL" id="QGDO01000004">
    <property type="protein sequence ID" value="PWJ40782.1"/>
    <property type="molecule type" value="Genomic_DNA"/>
</dbReference>
<dbReference type="Pfam" id="PF11751">
    <property type="entry name" value="PorP_SprF"/>
    <property type="match status" value="1"/>
</dbReference>
<feature type="chain" id="PRO_5016450894" evidence="1">
    <location>
        <begin position="21"/>
        <end position="317"/>
    </location>
</feature>
<sequence length="317" mass="35571">MKRNLFCLLLLLTSVGSVSAQQQPQFSQYMFNQFYLNPALAGNVSKWMEASLIHRTQWANYQGSFDEGGAPETQVFTLSLPFSRNNFGIGLNLLNDKLGGQTNQEIGLSAAYYIPIKNGKLSFGMRLSAVNYQIDYDVLRFVDPNDPLAQNTGVDGVVTYDLGAGLYYQTPLWFAGVGATHLQQTDLESEGIGLSSLSLHYNVIAGLNFNLGKNIELQPSVLVKSDLNAYSFELSTIATYNEKIYGGLSLREDEAMALIAGMYFMDHNRLRVGYAYDYTLKQVNAKQRSSHEIMLSFRLFAPYEQEPSIIRTPRFRH</sequence>
<reference evidence="2 3" key="1">
    <citation type="submission" date="2018-03" db="EMBL/GenBank/DDBJ databases">
        <title>Genomic Encyclopedia of Archaeal and Bacterial Type Strains, Phase II (KMG-II): from individual species to whole genera.</title>
        <authorList>
            <person name="Goeker M."/>
        </authorList>
    </citation>
    <scope>NUCLEOTIDE SEQUENCE [LARGE SCALE GENOMIC DNA]</scope>
    <source>
        <strain evidence="2 3">DSM 28229</strain>
    </source>
</reference>
<evidence type="ECO:0000313" key="2">
    <source>
        <dbReference type="EMBL" id="PWJ40782.1"/>
    </source>
</evidence>
<evidence type="ECO:0000313" key="3">
    <source>
        <dbReference type="Proteomes" id="UP000245535"/>
    </source>
</evidence>
<evidence type="ECO:0000256" key="1">
    <source>
        <dbReference type="SAM" id="SignalP"/>
    </source>
</evidence>
<dbReference type="NCBIfam" id="TIGR03519">
    <property type="entry name" value="T9SS_PorP_fam"/>
    <property type="match status" value="1"/>
</dbReference>
<accession>A0A315Z756</accession>
<gene>
    <name evidence="2" type="ORF">BC781_10441</name>
</gene>
<dbReference type="Proteomes" id="UP000245535">
    <property type="component" value="Unassembled WGS sequence"/>
</dbReference>
<dbReference type="OrthoDB" id="1320396at2"/>
<dbReference type="RefSeq" id="WP_109619519.1">
    <property type="nucleotide sequence ID" value="NZ_QGDO01000004.1"/>
</dbReference>
<organism evidence="2 3">
    <name type="scientific">Sediminitomix flava</name>
    <dbReference type="NCBI Taxonomy" id="379075"/>
    <lineage>
        <taxon>Bacteria</taxon>
        <taxon>Pseudomonadati</taxon>
        <taxon>Bacteroidota</taxon>
        <taxon>Cytophagia</taxon>
        <taxon>Cytophagales</taxon>
        <taxon>Flammeovirgaceae</taxon>
        <taxon>Sediminitomix</taxon>
    </lineage>
</organism>
<name>A0A315Z756_SEDFL</name>
<dbReference type="InterPro" id="IPR019861">
    <property type="entry name" value="PorP/SprF_Bacteroidetes"/>
</dbReference>